<feature type="transmembrane region" description="Helical" evidence="2">
    <location>
        <begin position="87"/>
        <end position="111"/>
    </location>
</feature>
<evidence type="ECO:0000259" key="3">
    <source>
        <dbReference type="Pfam" id="PF09463"/>
    </source>
</evidence>
<name>A0A7H9HR84_9SACH</name>
<keyword evidence="2" id="KW-0812">Transmembrane</keyword>
<dbReference type="AlphaFoldDB" id="A0A7H9HR84"/>
<gene>
    <name evidence="4" type="ORF">HG537_0B02030</name>
</gene>
<evidence type="ECO:0000313" key="5">
    <source>
        <dbReference type="Proteomes" id="UP000510647"/>
    </source>
</evidence>
<feature type="region of interest" description="Disordered" evidence="1">
    <location>
        <begin position="261"/>
        <end position="283"/>
    </location>
</feature>
<evidence type="ECO:0000256" key="2">
    <source>
        <dbReference type="SAM" id="Phobius"/>
    </source>
</evidence>
<keyword evidence="2" id="KW-1133">Transmembrane helix</keyword>
<dbReference type="InterPro" id="IPR018571">
    <property type="entry name" value="Membrane_anchor_Opy2_N"/>
</dbReference>
<feature type="region of interest" description="Disordered" evidence="1">
    <location>
        <begin position="144"/>
        <end position="178"/>
    </location>
</feature>
<feature type="domain" description="Membrane anchor Opy2 N-terminal" evidence="3">
    <location>
        <begin position="33"/>
        <end position="66"/>
    </location>
</feature>
<keyword evidence="5" id="KW-1185">Reference proteome</keyword>
<dbReference type="OrthoDB" id="2402916at2759"/>
<dbReference type="Pfam" id="PF09463">
    <property type="entry name" value="Opy2"/>
    <property type="match status" value="1"/>
</dbReference>
<dbReference type="Proteomes" id="UP000510647">
    <property type="component" value="Chromosome 2"/>
</dbReference>
<evidence type="ECO:0000256" key="1">
    <source>
        <dbReference type="SAM" id="MobiDB-lite"/>
    </source>
</evidence>
<organism evidence="4 5">
    <name type="scientific">Torulaspora globosa</name>
    <dbReference type="NCBI Taxonomy" id="48254"/>
    <lineage>
        <taxon>Eukaryota</taxon>
        <taxon>Fungi</taxon>
        <taxon>Dikarya</taxon>
        <taxon>Ascomycota</taxon>
        <taxon>Saccharomycotina</taxon>
        <taxon>Saccharomycetes</taxon>
        <taxon>Saccharomycetales</taxon>
        <taxon>Saccharomycetaceae</taxon>
        <taxon>Torulaspora</taxon>
    </lineage>
</organism>
<feature type="compositionally biased region" description="Basic and acidic residues" evidence="1">
    <location>
        <begin position="154"/>
        <end position="178"/>
    </location>
</feature>
<dbReference type="EMBL" id="CP059268">
    <property type="protein sequence ID" value="QLQ78855.1"/>
    <property type="molecule type" value="Genomic_DNA"/>
</dbReference>
<proteinExistence type="predicted"/>
<protein>
    <recommendedName>
        <fullName evidence="3">Membrane anchor Opy2 N-terminal domain-containing protein</fullName>
    </recommendedName>
</protein>
<sequence>MSVASISSSGAGTLYSVVSSTGLVFAASTTSSCVECGTPPPCPQCASDEYCLQTAQTCSECSTTRCVKKDGSSTSSLNGSQSGNGKVVGGIVGGVVGGIVLVAALLLFYLYHRYWKKALRKRAEAAKAGTESYFMDDNELDDAEQFTDSESEEENTHYPEREALAAKRPPTIDHSDRHSTVTVQTRASNILPIAYIPGVTSGFRGLNTAGDVRSHITLGSSILGGIEDEEDTTDHNSNKQENLTTAIRARPKLVQIQEEEIQEKQTTHVDNQPTEQTEDDDNGSFILNVAIGDATSPFQDKYRIP</sequence>
<keyword evidence="2" id="KW-0472">Membrane</keyword>
<feature type="compositionally biased region" description="Acidic residues" evidence="1">
    <location>
        <begin position="144"/>
        <end position="153"/>
    </location>
</feature>
<reference evidence="4 5" key="1">
    <citation type="submission" date="2020-06" db="EMBL/GenBank/DDBJ databases">
        <title>The yeast mating-type switching endonuclease HO is a domesticated member of an unorthodox homing genetic element family.</title>
        <authorList>
            <person name="Coughlan A.Y."/>
            <person name="Lombardi L."/>
            <person name="Braun-Galleani S."/>
            <person name="Martos A.R."/>
            <person name="Galeote V."/>
            <person name="Bigey F."/>
            <person name="Dequin S."/>
            <person name="Byrne K.P."/>
            <person name="Wolfe K.H."/>
        </authorList>
    </citation>
    <scope>NUCLEOTIDE SEQUENCE [LARGE SCALE GENOMIC DNA]</scope>
    <source>
        <strain evidence="4 5">CBS2947</strain>
    </source>
</reference>
<evidence type="ECO:0000313" key="4">
    <source>
        <dbReference type="EMBL" id="QLQ78855.1"/>
    </source>
</evidence>
<accession>A0A7H9HR84</accession>